<evidence type="ECO:0000256" key="1">
    <source>
        <dbReference type="ARBA" id="ARBA00004994"/>
    </source>
</evidence>
<gene>
    <name evidence="13" type="primary">panE</name>
    <name evidence="13" type="ORF">theurythT_19950</name>
</gene>
<dbReference type="InterPro" id="IPR036291">
    <property type="entry name" value="NAD(P)-bd_dom_sf"/>
</dbReference>
<keyword evidence="7 10" id="KW-0560">Oxidoreductase</keyword>
<dbReference type="Pfam" id="PF02558">
    <property type="entry name" value="ApbA"/>
    <property type="match status" value="1"/>
</dbReference>
<comment type="function">
    <text evidence="10">Catalyzes the NADPH-dependent reduction of ketopantoate into pantoic acid.</text>
</comment>
<dbReference type="Proteomes" id="UP001157133">
    <property type="component" value="Unassembled WGS sequence"/>
</dbReference>
<evidence type="ECO:0000256" key="7">
    <source>
        <dbReference type="ARBA" id="ARBA00023002"/>
    </source>
</evidence>
<evidence type="ECO:0000313" key="14">
    <source>
        <dbReference type="Proteomes" id="UP001157133"/>
    </source>
</evidence>
<feature type="domain" description="Ketopantoate reductase C-terminal" evidence="12">
    <location>
        <begin position="178"/>
        <end position="300"/>
    </location>
</feature>
<evidence type="ECO:0000256" key="3">
    <source>
        <dbReference type="ARBA" id="ARBA00013014"/>
    </source>
</evidence>
<dbReference type="Gene3D" id="3.40.50.720">
    <property type="entry name" value="NAD(P)-binding Rossmann-like Domain"/>
    <property type="match status" value="1"/>
</dbReference>
<evidence type="ECO:0000256" key="6">
    <source>
        <dbReference type="ARBA" id="ARBA00022857"/>
    </source>
</evidence>
<evidence type="ECO:0000256" key="9">
    <source>
        <dbReference type="ARBA" id="ARBA00048793"/>
    </source>
</evidence>
<evidence type="ECO:0000256" key="4">
    <source>
        <dbReference type="ARBA" id="ARBA00019465"/>
    </source>
</evidence>
<dbReference type="Gene3D" id="1.10.1040.10">
    <property type="entry name" value="N-(1-d-carboxylethyl)-l-norvaline Dehydrogenase, domain 2"/>
    <property type="match status" value="1"/>
</dbReference>
<keyword evidence="6 10" id="KW-0521">NADP</keyword>
<comment type="similarity">
    <text evidence="2 10">Belongs to the ketopantoate reductase family.</text>
</comment>
<comment type="catalytic activity">
    <reaction evidence="9 10">
        <text>(R)-pantoate + NADP(+) = 2-dehydropantoate + NADPH + H(+)</text>
        <dbReference type="Rhea" id="RHEA:16233"/>
        <dbReference type="ChEBI" id="CHEBI:11561"/>
        <dbReference type="ChEBI" id="CHEBI:15378"/>
        <dbReference type="ChEBI" id="CHEBI:15980"/>
        <dbReference type="ChEBI" id="CHEBI:57783"/>
        <dbReference type="ChEBI" id="CHEBI:58349"/>
        <dbReference type="EC" id="1.1.1.169"/>
    </reaction>
</comment>
<sequence>MKLVIIGAGAIGLLLYKQLNTTLKRPNQLALLTRTNSENNNALLSYQDIDNHEQKIKINYASLIDLQCADVVIVCVKAFHVNAVITHYQKDINPQASIVLCHNGMGVFEELPQNLTNRQPFYALLTTHGSRKDKAMAITHTGNGVYDLGCLNSELHPLDVSIKDLFMNSLANCTFHQNIRLKQWQKLAVNCVINPITAINKIPNGEILNTCYGALRRELIEEFVAIAELAGISFDVNEVNETVEHVAISTAKNTSSMLSDVLANRKTEITYINGFLLDVAGKYNQRELAKTHQAIYQQITNL</sequence>
<evidence type="ECO:0000256" key="10">
    <source>
        <dbReference type="RuleBase" id="RU362068"/>
    </source>
</evidence>
<evidence type="ECO:0000259" key="12">
    <source>
        <dbReference type="Pfam" id="PF08546"/>
    </source>
</evidence>
<dbReference type="InterPro" id="IPR013332">
    <property type="entry name" value="KPR_N"/>
</dbReference>
<keyword evidence="14" id="KW-1185">Reference proteome</keyword>
<evidence type="ECO:0000313" key="13">
    <source>
        <dbReference type="EMBL" id="GLX82543.1"/>
    </source>
</evidence>
<protein>
    <recommendedName>
        <fullName evidence="4 10">2-dehydropantoate 2-reductase</fullName>
        <ecNumber evidence="3 10">1.1.1.169</ecNumber>
    </recommendedName>
    <alternativeName>
        <fullName evidence="8 10">Ketopantoate reductase</fullName>
    </alternativeName>
</protein>
<comment type="pathway">
    <text evidence="1 10">Cofactor biosynthesis; (R)-pantothenate biosynthesis; (R)-pantoate from 3-methyl-2-oxobutanoate: step 2/2.</text>
</comment>
<organism evidence="13 14">
    <name type="scientific">Thalassotalea eurytherma</name>
    <dbReference type="NCBI Taxonomy" id="1144278"/>
    <lineage>
        <taxon>Bacteria</taxon>
        <taxon>Pseudomonadati</taxon>
        <taxon>Pseudomonadota</taxon>
        <taxon>Gammaproteobacteria</taxon>
        <taxon>Alteromonadales</taxon>
        <taxon>Colwelliaceae</taxon>
        <taxon>Thalassotalea</taxon>
    </lineage>
</organism>
<reference evidence="13 14" key="1">
    <citation type="submission" date="2023-03" db="EMBL/GenBank/DDBJ databases">
        <title>Draft genome sequence of Thalassotalea eurytherma JCM 18482T.</title>
        <authorList>
            <person name="Sawabe T."/>
        </authorList>
    </citation>
    <scope>NUCLEOTIDE SEQUENCE [LARGE SCALE GENOMIC DNA]</scope>
    <source>
        <strain evidence="13 14">JCM 18482</strain>
    </source>
</reference>
<name>A0ABQ6H2X5_9GAMM</name>
<evidence type="ECO:0000256" key="2">
    <source>
        <dbReference type="ARBA" id="ARBA00007870"/>
    </source>
</evidence>
<evidence type="ECO:0000259" key="11">
    <source>
        <dbReference type="Pfam" id="PF02558"/>
    </source>
</evidence>
<dbReference type="PANTHER" id="PTHR43765:SF2">
    <property type="entry name" value="2-DEHYDROPANTOATE 2-REDUCTASE"/>
    <property type="match status" value="1"/>
</dbReference>
<comment type="caution">
    <text evidence="13">The sequence shown here is derived from an EMBL/GenBank/DDBJ whole genome shotgun (WGS) entry which is preliminary data.</text>
</comment>
<dbReference type="InterPro" id="IPR050838">
    <property type="entry name" value="Ketopantoate_reductase"/>
</dbReference>
<feature type="domain" description="Ketopantoate reductase N-terminal" evidence="11">
    <location>
        <begin position="4"/>
        <end position="152"/>
    </location>
</feature>
<dbReference type="RefSeq" id="WP_284207909.1">
    <property type="nucleotide sequence ID" value="NZ_BSSU01000009.1"/>
</dbReference>
<dbReference type="EC" id="1.1.1.169" evidence="3 10"/>
<dbReference type="SUPFAM" id="SSF51735">
    <property type="entry name" value="NAD(P)-binding Rossmann-fold domains"/>
    <property type="match status" value="1"/>
</dbReference>
<accession>A0ABQ6H2X5</accession>
<dbReference type="EMBL" id="BSSU01000009">
    <property type="protein sequence ID" value="GLX82543.1"/>
    <property type="molecule type" value="Genomic_DNA"/>
</dbReference>
<dbReference type="PANTHER" id="PTHR43765">
    <property type="entry name" value="2-DEHYDROPANTOATE 2-REDUCTASE-RELATED"/>
    <property type="match status" value="1"/>
</dbReference>
<dbReference type="NCBIfam" id="TIGR00745">
    <property type="entry name" value="apbA_panE"/>
    <property type="match status" value="1"/>
</dbReference>
<dbReference type="SUPFAM" id="SSF48179">
    <property type="entry name" value="6-phosphogluconate dehydrogenase C-terminal domain-like"/>
    <property type="match status" value="1"/>
</dbReference>
<dbReference type="Pfam" id="PF08546">
    <property type="entry name" value="ApbA_C"/>
    <property type="match status" value="1"/>
</dbReference>
<dbReference type="InterPro" id="IPR003710">
    <property type="entry name" value="ApbA"/>
</dbReference>
<proteinExistence type="inferred from homology"/>
<dbReference type="InterPro" id="IPR013328">
    <property type="entry name" value="6PGD_dom2"/>
</dbReference>
<dbReference type="InterPro" id="IPR013752">
    <property type="entry name" value="KPA_reductase"/>
</dbReference>
<evidence type="ECO:0000256" key="5">
    <source>
        <dbReference type="ARBA" id="ARBA00022655"/>
    </source>
</evidence>
<evidence type="ECO:0000256" key="8">
    <source>
        <dbReference type="ARBA" id="ARBA00032024"/>
    </source>
</evidence>
<dbReference type="InterPro" id="IPR008927">
    <property type="entry name" value="6-PGluconate_DH-like_C_sf"/>
</dbReference>
<keyword evidence="5 10" id="KW-0566">Pantothenate biosynthesis</keyword>